<sequence length="55" mass="6575">MTYIRIVIMTAICILLFAKTARAEEKQYDEHKPFTKLRLDYRKMDLPLSGFRKLP</sequence>
<reference evidence="1 2" key="1">
    <citation type="submission" date="2012-10" db="EMBL/GenBank/DDBJ databases">
        <authorList>
            <person name="Genoscope - CEA"/>
        </authorList>
    </citation>
    <scope>NUCLEOTIDE SEQUENCE [LARGE SCALE GENOMIC DNA]</scope>
    <source>
        <strain evidence="2">AM13 / DSM 14728</strain>
    </source>
</reference>
<dbReference type="HOGENOM" id="CLU_3024704_0_0_7"/>
<keyword evidence="2" id="KW-1185">Reference proteome</keyword>
<proteinExistence type="predicted"/>
<name>L0RF80_9BACT</name>
<gene>
    <name evidence="1" type="ORF">DESAM_23132</name>
</gene>
<dbReference type="PATRIC" id="fig|1121451.3.peg.3336"/>
<dbReference type="STRING" id="1121451.DESAM_23132"/>
<protein>
    <submittedName>
        <fullName evidence="1">Uncharacterized protein</fullName>
    </submittedName>
</protein>
<accession>L0RF80</accession>
<dbReference type="EMBL" id="FO203522">
    <property type="protein sequence ID" value="CCO25399.1"/>
    <property type="molecule type" value="Genomic_DNA"/>
</dbReference>
<dbReference type="AlphaFoldDB" id="L0RF80"/>
<dbReference type="Proteomes" id="UP000010808">
    <property type="component" value="Chromosome"/>
</dbReference>
<organism evidence="1 2">
    <name type="scientific">Maridesulfovibrio hydrothermalis AM13 = DSM 14728</name>
    <dbReference type="NCBI Taxonomy" id="1121451"/>
    <lineage>
        <taxon>Bacteria</taxon>
        <taxon>Pseudomonadati</taxon>
        <taxon>Thermodesulfobacteriota</taxon>
        <taxon>Desulfovibrionia</taxon>
        <taxon>Desulfovibrionales</taxon>
        <taxon>Desulfovibrionaceae</taxon>
        <taxon>Maridesulfovibrio</taxon>
    </lineage>
</organism>
<evidence type="ECO:0000313" key="2">
    <source>
        <dbReference type="Proteomes" id="UP000010808"/>
    </source>
</evidence>
<dbReference type="KEGG" id="dhy:DESAM_23132"/>
<evidence type="ECO:0000313" key="1">
    <source>
        <dbReference type="EMBL" id="CCO25399.1"/>
    </source>
</evidence>